<gene>
    <name evidence="1" type="ORF">ACJRO7_026288</name>
</gene>
<evidence type="ECO:0000313" key="1">
    <source>
        <dbReference type="EMBL" id="KAL3729165.1"/>
    </source>
</evidence>
<reference evidence="1 2" key="1">
    <citation type="submission" date="2024-11" db="EMBL/GenBank/DDBJ databases">
        <title>Chromosome-level genome assembly of Eucalyptus globulus Labill. provides insights into its genome evolution.</title>
        <authorList>
            <person name="Li X."/>
        </authorList>
    </citation>
    <scope>NUCLEOTIDE SEQUENCE [LARGE SCALE GENOMIC DNA]</scope>
    <source>
        <strain evidence="1">CL2024</strain>
        <tissue evidence="1">Fresh tender leaves</tissue>
    </source>
</reference>
<dbReference type="Proteomes" id="UP001634007">
    <property type="component" value="Unassembled WGS sequence"/>
</dbReference>
<keyword evidence="2" id="KW-1185">Reference proteome</keyword>
<protein>
    <submittedName>
        <fullName evidence="1">Uncharacterized protein</fullName>
    </submittedName>
</protein>
<accession>A0ABD3K099</accession>
<comment type="caution">
    <text evidence="1">The sequence shown here is derived from an EMBL/GenBank/DDBJ whole genome shotgun (WGS) entry which is preliminary data.</text>
</comment>
<dbReference type="EMBL" id="JBJKBG010000007">
    <property type="protein sequence ID" value="KAL3729165.1"/>
    <property type="molecule type" value="Genomic_DNA"/>
</dbReference>
<name>A0ABD3K099_EUCGL</name>
<sequence>MMSFLVCINIIEKGCETMIIVGATGLISEAYSRATVELVSVYSQYDAEVAKIQREDRKGATQAKERTATKNLPRPWQVIGTFALSSAMGPWCRF</sequence>
<evidence type="ECO:0000313" key="2">
    <source>
        <dbReference type="Proteomes" id="UP001634007"/>
    </source>
</evidence>
<proteinExistence type="predicted"/>
<dbReference type="AlphaFoldDB" id="A0ABD3K099"/>
<organism evidence="1 2">
    <name type="scientific">Eucalyptus globulus</name>
    <name type="common">Tasmanian blue gum</name>
    <dbReference type="NCBI Taxonomy" id="34317"/>
    <lineage>
        <taxon>Eukaryota</taxon>
        <taxon>Viridiplantae</taxon>
        <taxon>Streptophyta</taxon>
        <taxon>Embryophyta</taxon>
        <taxon>Tracheophyta</taxon>
        <taxon>Spermatophyta</taxon>
        <taxon>Magnoliopsida</taxon>
        <taxon>eudicotyledons</taxon>
        <taxon>Gunneridae</taxon>
        <taxon>Pentapetalae</taxon>
        <taxon>rosids</taxon>
        <taxon>malvids</taxon>
        <taxon>Myrtales</taxon>
        <taxon>Myrtaceae</taxon>
        <taxon>Myrtoideae</taxon>
        <taxon>Eucalypteae</taxon>
        <taxon>Eucalyptus</taxon>
    </lineage>
</organism>